<dbReference type="InterPro" id="IPR029016">
    <property type="entry name" value="GAF-like_dom_sf"/>
</dbReference>
<dbReference type="GO" id="GO:0046983">
    <property type="term" value="F:protein dimerization activity"/>
    <property type="evidence" value="ECO:0007669"/>
    <property type="project" value="InterPro"/>
</dbReference>
<dbReference type="Pfam" id="PF02518">
    <property type="entry name" value="HATPase_c"/>
    <property type="match status" value="1"/>
</dbReference>
<dbReference type="Gene3D" id="3.30.565.10">
    <property type="entry name" value="Histidine kinase-like ATPase, C-terminal domain"/>
    <property type="match status" value="1"/>
</dbReference>
<reference evidence="5" key="1">
    <citation type="submission" date="2019-08" db="EMBL/GenBank/DDBJ databases">
        <title>Complete genome sequence of a mangrove-derived Streptomyces xiamenensis.</title>
        <authorList>
            <person name="Xu J."/>
        </authorList>
    </citation>
    <scope>NUCLEOTIDE SEQUENCE</scope>
    <source>
        <strain evidence="5">318</strain>
    </source>
</reference>
<dbReference type="Proteomes" id="UP000034034">
    <property type="component" value="Chromosome"/>
</dbReference>
<dbReference type="RefSeq" id="WP_030732449.1">
    <property type="nucleotide sequence ID" value="NZ_CP009922.3"/>
</dbReference>
<dbReference type="PATRIC" id="fig|408015.6.peg.2667"/>
<dbReference type="EMBL" id="CP009922">
    <property type="protein sequence ID" value="AKG44011.1"/>
    <property type="molecule type" value="Genomic_DNA"/>
</dbReference>
<dbReference type="InterPro" id="IPR003018">
    <property type="entry name" value="GAF"/>
</dbReference>
<evidence type="ECO:0000313" key="5">
    <source>
        <dbReference type="EMBL" id="AKG44011.1"/>
    </source>
</evidence>
<evidence type="ECO:0000256" key="2">
    <source>
        <dbReference type="ARBA" id="ARBA00022777"/>
    </source>
</evidence>
<dbReference type="InterPro" id="IPR050482">
    <property type="entry name" value="Sensor_HK_TwoCompSys"/>
</dbReference>
<dbReference type="PANTHER" id="PTHR24421">
    <property type="entry name" value="NITRATE/NITRITE SENSOR PROTEIN NARX-RELATED"/>
    <property type="match status" value="1"/>
</dbReference>
<keyword evidence="1" id="KW-0808">Transferase</keyword>
<dbReference type="CDD" id="cd16917">
    <property type="entry name" value="HATPase_UhpB-NarQ-NarX-like"/>
    <property type="match status" value="1"/>
</dbReference>
<gene>
    <name evidence="5" type="ORF">SXIM_26270</name>
</gene>
<dbReference type="Pfam" id="PF01590">
    <property type="entry name" value="GAF"/>
    <property type="match status" value="1"/>
</dbReference>
<dbReference type="SUPFAM" id="SSF55874">
    <property type="entry name" value="ATPase domain of HSP90 chaperone/DNA topoisomerase II/histidine kinase"/>
    <property type="match status" value="1"/>
</dbReference>
<dbReference type="GO" id="GO:0000155">
    <property type="term" value="F:phosphorelay sensor kinase activity"/>
    <property type="evidence" value="ECO:0007669"/>
    <property type="project" value="InterPro"/>
</dbReference>
<dbReference type="SMART" id="SM00065">
    <property type="entry name" value="GAF"/>
    <property type="match status" value="2"/>
</dbReference>
<dbReference type="InterPro" id="IPR011712">
    <property type="entry name" value="Sig_transdc_His_kin_sub3_dim/P"/>
</dbReference>
<evidence type="ECO:0000313" key="6">
    <source>
        <dbReference type="Proteomes" id="UP000034034"/>
    </source>
</evidence>
<keyword evidence="6" id="KW-1185">Reference proteome</keyword>
<organism evidence="5 6">
    <name type="scientific">Streptomyces xiamenensis</name>
    <dbReference type="NCBI Taxonomy" id="408015"/>
    <lineage>
        <taxon>Bacteria</taxon>
        <taxon>Bacillati</taxon>
        <taxon>Actinomycetota</taxon>
        <taxon>Actinomycetes</taxon>
        <taxon>Kitasatosporales</taxon>
        <taxon>Streptomycetaceae</taxon>
        <taxon>Streptomyces</taxon>
    </lineage>
</organism>
<dbReference type="Gene3D" id="3.30.450.40">
    <property type="match status" value="2"/>
</dbReference>
<dbReference type="InterPro" id="IPR003594">
    <property type="entry name" value="HATPase_dom"/>
</dbReference>
<evidence type="ECO:0000256" key="1">
    <source>
        <dbReference type="ARBA" id="ARBA00022679"/>
    </source>
</evidence>
<sequence length="542" mass="56700">MTQQEAPAPPLSPELARRMPRLLAAMTSLGGDVELPTLLERIVGTAAELAGARYAALAVLTDDGERVGEFVTHGRDPGIPGRDQLLSELLERGGRPLQRAEPDGNAPMIGVPILVHGAGFGGLYLADKPGGEPFTPEDLQMLRILATEAGIAVGNARLYEAVRQQARWMDGSVELSASLLAEDVDNALAVVAEQARRLADADAGLVLVPTEEPGTVLEVVAASASPGGPPLIGSALPVDAETVAGLLSGEPVFIDDAATDPRLTAPRFAEHFGPCMLLPLTSGDKTLGALGLPRAPGADVYSVPERAMATQFAQQAALALVLAQARSDREALAVYEDRDRIARDLHDLVIQRLFAVGMLLEGARRAAPEGASQDTDERLAKAVSELDATIQEIRTTIFALQQHPDEAHAGLRTRVLRETGTAAQGLGFAPSVSFTGPVDTRVGEGVAQNLVAALREALSNAARHARAGRVEVTVDATVTLPDGREAVRLTVADDGVGLPPEGAPRYSGLRNLTDRATALGGSADLGPGLFDRGLALVWQVPL</sequence>
<dbReference type="Gene3D" id="1.20.5.1930">
    <property type="match status" value="1"/>
</dbReference>
<evidence type="ECO:0000259" key="4">
    <source>
        <dbReference type="SMART" id="SM00065"/>
    </source>
</evidence>
<keyword evidence="2 5" id="KW-0418">Kinase</keyword>
<name>A0A0F7CP43_9ACTN</name>
<dbReference type="STRING" id="408015.SXIM_26270"/>
<evidence type="ECO:0000256" key="3">
    <source>
        <dbReference type="ARBA" id="ARBA00023012"/>
    </source>
</evidence>
<feature type="domain" description="GAF" evidence="4">
    <location>
        <begin position="34"/>
        <end position="163"/>
    </location>
</feature>
<dbReference type="SUPFAM" id="SSF55781">
    <property type="entry name" value="GAF domain-like"/>
    <property type="match status" value="2"/>
</dbReference>
<dbReference type="Pfam" id="PF13185">
    <property type="entry name" value="GAF_2"/>
    <property type="match status" value="1"/>
</dbReference>
<dbReference type="PANTHER" id="PTHR24421:SF56">
    <property type="entry name" value="OXYGEN SENSOR HISTIDINE KINASE RESPONSE REGULATOR DOST"/>
    <property type="match status" value="1"/>
</dbReference>
<dbReference type="AlphaFoldDB" id="A0A0F7CP43"/>
<accession>A0A0F7CP43</accession>
<dbReference type="GO" id="GO:0016020">
    <property type="term" value="C:membrane"/>
    <property type="evidence" value="ECO:0007669"/>
    <property type="project" value="InterPro"/>
</dbReference>
<dbReference type="Pfam" id="PF07730">
    <property type="entry name" value="HisKA_3"/>
    <property type="match status" value="1"/>
</dbReference>
<dbReference type="InterPro" id="IPR036890">
    <property type="entry name" value="HATPase_C_sf"/>
</dbReference>
<feature type="domain" description="GAF" evidence="4">
    <location>
        <begin position="183"/>
        <end position="330"/>
    </location>
</feature>
<proteinExistence type="predicted"/>
<protein>
    <submittedName>
        <fullName evidence="5">Two-component system sensor kinase</fullName>
    </submittedName>
</protein>
<dbReference type="HOGENOM" id="CLU_034370_1_0_11"/>
<keyword evidence="3" id="KW-0902">Two-component regulatory system</keyword>
<dbReference type="KEGG" id="sxi:SXIM_26270"/>